<gene>
    <name evidence="1" type="ORF">AAHA92_30902</name>
</gene>
<comment type="caution">
    <text evidence="1">The sequence shown here is derived from an EMBL/GenBank/DDBJ whole genome shotgun (WGS) entry which is preliminary data.</text>
</comment>
<organism evidence="1 2">
    <name type="scientific">Salvia divinorum</name>
    <name type="common">Maria pastora</name>
    <name type="synonym">Diviner's sage</name>
    <dbReference type="NCBI Taxonomy" id="28513"/>
    <lineage>
        <taxon>Eukaryota</taxon>
        <taxon>Viridiplantae</taxon>
        <taxon>Streptophyta</taxon>
        <taxon>Embryophyta</taxon>
        <taxon>Tracheophyta</taxon>
        <taxon>Spermatophyta</taxon>
        <taxon>Magnoliopsida</taxon>
        <taxon>eudicotyledons</taxon>
        <taxon>Gunneridae</taxon>
        <taxon>Pentapetalae</taxon>
        <taxon>asterids</taxon>
        <taxon>lamiids</taxon>
        <taxon>Lamiales</taxon>
        <taxon>Lamiaceae</taxon>
        <taxon>Nepetoideae</taxon>
        <taxon>Mentheae</taxon>
        <taxon>Salviinae</taxon>
        <taxon>Salvia</taxon>
        <taxon>Salvia subgen. Calosphace</taxon>
    </lineage>
</organism>
<evidence type="ECO:0000313" key="1">
    <source>
        <dbReference type="EMBL" id="KAL1534763.1"/>
    </source>
</evidence>
<protein>
    <submittedName>
        <fullName evidence="1">Uncharacterized protein</fullName>
    </submittedName>
</protein>
<accession>A0ABD1FSD6</accession>
<sequence length="148" mass="16822">MDRNAFGRLCYTVSKYVHAVLRAVMKLHCTFFVVPEAVNEESDDHRWKWFKGCLEAIDDTYINVQGSTRDARVVRDAVNRVNGYRVPKVNTIFAITLADVYADGLGLEAEVENVPGEYIECVEPSNAWTEMQDELAGSMWDAYVNHVI</sequence>
<dbReference type="AlphaFoldDB" id="A0ABD1FSD6"/>
<evidence type="ECO:0000313" key="2">
    <source>
        <dbReference type="Proteomes" id="UP001567538"/>
    </source>
</evidence>
<dbReference type="Proteomes" id="UP001567538">
    <property type="component" value="Unassembled WGS sequence"/>
</dbReference>
<dbReference type="EMBL" id="JBEAFC010000012">
    <property type="protein sequence ID" value="KAL1534763.1"/>
    <property type="molecule type" value="Genomic_DNA"/>
</dbReference>
<proteinExistence type="predicted"/>
<name>A0ABD1FSD6_SALDI</name>
<keyword evidence="2" id="KW-1185">Reference proteome</keyword>
<reference evidence="1 2" key="1">
    <citation type="submission" date="2024-06" db="EMBL/GenBank/DDBJ databases">
        <title>A chromosome level genome sequence of Diviner's sage (Salvia divinorum).</title>
        <authorList>
            <person name="Ford S.A."/>
            <person name="Ro D.-K."/>
            <person name="Ness R.W."/>
            <person name="Phillips M.A."/>
        </authorList>
    </citation>
    <scope>NUCLEOTIDE SEQUENCE [LARGE SCALE GENOMIC DNA]</scope>
    <source>
        <strain evidence="1">SAF-2024a</strain>
        <tissue evidence="1">Leaf</tissue>
    </source>
</reference>